<sequence>MTNKSHLIAHFMAAGAEQRLEDYHFLRNTYETISGQEAQLNRILRMLDDDEIVLGWHINSTPIERLRSRSLYDFERTSEPTFLPGNIAYQRLREMEQEDSKKNISMQSSSYRSHDYQERRKRLSQQHDSSSASSYNDDNDNVSAARLQAKAEYETELAELDTKRKAREHANNLRSNPYEDENYKSDDIELISFSVRYEDASALSEDPSDQNSLGRLLCKWISPSSSSGIDYYTIEHQLGDQPWLSMGDKIDKLQNQTELDISLFILDDNNENVSSRFRLKVHLENGKNYPSKPTDQINISSISRKSIIIPNVEVLSDDSIQLTWNKDDPDKVNMYDIEKKEAQQTEWEKVTKVPFLQGSALIDHLIDAQTCQFRLVPSASPQTIKSDDVLFQFMKDEAESELLTVHNVNEWLSSLRLVPTSSNTVDVEISEEGFKAYDQYKVEYTTINQLDQWKQMPNITRDSPHLTIDNLEQNTDYKFRFTPILRGMTISNESGSSQLSLVLDVKMPSPRKTRFITDEAKTRAPPPQFAIHQTDATSVLIEAIVPSDKPAKFEDVFDVYSRKETSDDEWMKVGTMDKDHLSITIKNLEENTAYAFKIHNQELPLSEEQNNIIRQFKFETASVKLYDPSLFLEKFEQNLENVVKGVMRTAAGHQVLEIPVNISLNEVIREIFLDETLVPNEQYGFDTLALTNDLQLFRGPKQLMLQELEVNETCESSKTDGEIIIHNYRGAQREQQPVIVREENGNTRIGNIDGDVIVRNVVTDVLLSNEEIRNQLSMNIVGQAFLKGFQGILIASKFKGIIVVKNVNKP</sequence>
<keyword evidence="1" id="KW-0677">Repeat</keyword>
<evidence type="ECO:0000256" key="1">
    <source>
        <dbReference type="ARBA" id="ARBA00022737"/>
    </source>
</evidence>
<gene>
    <name evidence="4" type="ORF">FME351_LOCUS12311</name>
</gene>
<feature type="compositionally biased region" description="Basic and acidic residues" evidence="2">
    <location>
        <begin position="160"/>
        <end position="171"/>
    </location>
</feature>
<organism evidence="4 5">
    <name type="scientific">Rotaria socialis</name>
    <dbReference type="NCBI Taxonomy" id="392032"/>
    <lineage>
        <taxon>Eukaryota</taxon>
        <taxon>Metazoa</taxon>
        <taxon>Spiralia</taxon>
        <taxon>Gnathifera</taxon>
        <taxon>Rotifera</taxon>
        <taxon>Eurotatoria</taxon>
        <taxon>Bdelloidea</taxon>
        <taxon>Philodinida</taxon>
        <taxon>Philodinidae</taxon>
        <taxon>Rotaria</taxon>
    </lineage>
</organism>
<protein>
    <recommendedName>
        <fullName evidence="3">Fibronectin type-III domain-containing protein</fullName>
    </recommendedName>
</protein>
<dbReference type="EMBL" id="CAJNYU010001441">
    <property type="protein sequence ID" value="CAF3437068.1"/>
    <property type="molecule type" value="Genomic_DNA"/>
</dbReference>
<dbReference type="PANTHER" id="PTHR46708">
    <property type="entry name" value="TENASCIN"/>
    <property type="match status" value="1"/>
</dbReference>
<evidence type="ECO:0000313" key="5">
    <source>
        <dbReference type="Proteomes" id="UP000663869"/>
    </source>
</evidence>
<dbReference type="PANTHER" id="PTHR46708:SF2">
    <property type="entry name" value="FIBRONECTIN TYPE-III DOMAIN-CONTAINING PROTEIN"/>
    <property type="match status" value="1"/>
</dbReference>
<feature type="region of interest" description="Disordered" evidence="2">
    <location>
        <begin position="96"/>
        <end position="141"/>
    </location>
</feature>
<name>A0A818D2W3_9BILA</name>
<accession>A0A818D2W3</accession>
<dbReference type="CDD" id="cd00063">
    <property type="entry name" value="FN3"/>
    <property type="match status" value="3"/>
</dbReference>
<evidence type="ECO:0000313" key="4">
    <source>
        <dbReference type="EMBL" id="CAF3437068.1"/>
    </source>
</evidence>
<dbReference type="SUPFAM" id="SSF49265">
    <property type="entry name" value="Fibronectin type III"/>
    <property type="match status" value="2"/>
</dbReference>
<dbReference type="InterPro" id="IPR050991">
    <property type="entry name" value="ECM_Regulatory_Proteins"/>
</dbReference>
<reference evidence="4" key="1">
    <citation type="submission" date="2021-02" db="EMBL/GenBank/DDBJ databases">
        <authorList>
            <person name="Nowell W R."/>
        </authorList>
    </citation>
    <scope>NUCLEOTIDE SEQUENCE</scope>
</reference>
<dbReference type="InterPro" id="IPR013783">
    <property type="entry name" value="Ig-like_fold"/>
</dbReference>
<dbReference type="InterPro" id="IPR003961">
    <property type="entry name" value="FN3_dom"/>
</dbReference>
<feature type="compositionally biased region" description="Low complexity" evidence="2">
    <location>
        <begin position="128"/>
        <end position="141"/>
    </location>
</feature>
<proteinExistence type="predicted"/>
<feature type="domain" description="Fibronectin type-III" evidence="3">
    <location>
        <begin position="411"/>
        <end position="504"/>
    </location>
</feature>
<evidence type="ECO:0000256" key="2">
    <source>
        <dbReference type="SAM" id="MobiDB-lite"/>
    </source>
</evidence>
<dbReference type="Proteomes" id="UP000663869">
    <property type="component" value="Unassembled WGS sequence"/>
</dbReference>
<dbReference type="AlphaFoldDB" id="A0A818D2W3"/>
<feature type="region of interest" description="Disordered" evidence="2">
    <location>
        <begin position="158"/>
        <end position="181"/>
    </location>
</feature>
<evidence type="ECO:0000259" key="3">
    <source>
        <dbReference type="PROSITE" id="PS50853"/>
    </source>
</evidence>
<dbReference type="PROSITE" id="PS50853">
    <property type="entry name" value="FN3"/>
    <property type="match status" value="1"/>
</dbReference>
<dbReference type="Gene3D" id="2.60.40.10">
    <property type="entry name" value="Immunoglobulins"/>
    <property type="match status" value="3"/>
</dbReference>
<comment type="caution">
    <text evidence="4">The sequence shown here is derived from an EMBL/GenBank/DDBJ whole genome shotgun (WGS) entry which is preliminary data.</text>
</comment>
<dbReference type="InterPro" id="IPR036116">
    <property type="entry name" value="FN3_sf"/>
</dbReference>